<dbReference type="InterPro" id="IPR005829">
    <property type="entry name" value="Sugar_transporter_CS"/>
</dbReference>
<dbReference type="UniPathway" id="UPA00248">
    <property type="reaction ID" value="UER00314"/>
</dbReference>
<comment type="catalytic activity">
    <reaction evidence="9">
        <text>S-adenosyl 3-(methylsulfanyl)propylamine + putrescine = S-methyl-5'-thioadenosine + spermidine + H(+)</text>
        <dbReference type="Rhea" id="RHEA:12721"/>
        <dbReference type="ChEBI" id="CHEBI:15378"/>
        <dbReference type="ChEBI" id="CHEBI:17509"/>
        <dbReference type="ChEBI" id="CHEBI:57443"/>
        <dbReference type="ChEBI" id="CHEBI:57834"/>
        <dbReference type="ChEBI" id="CHEBI:326268"/>
        <dbReference type="EC" id="2.5.1.16"/>
    </reaction>
</comment>
<dbReference type="HAMAP" id="MF_00198">
    <property type="entry name" value="Spermidine_synth"/>
    <property type="match status" value="1"/>
</dbReference>
<feature type="domain" description="PABS" evidence="13">
    <location>
        <begin position="461"/>
        <end position="709"/>
    </location>
</feature>
<dbReference type="InterPro" id="IPR029063">
    <property type="entry name" value="SAM-dependent_MTases_sf"/>
</dbReference>
<evidence type="ECO:0000256" key="6">
    <source>
        <dbReference type="ARBA" id="ARBA00023066"/>
    </source>
</evidence>
<comment type="caution">
    <text evidence="9 11">Lacks conserved residue(s) required for the propagation of feature annotation.</text>
</comment>
<dbReference type="GO" id="GO:0022857">
    <property type="term" value="F:transmembrane transporter activity"/>
    <property type="evidence" value="ECO:0007669"/>
    <property type="project" value="InterPro"/>
</dbReference>
<evidence type="ECO:0000256" key="9">
    <source>
        <dbReference type="HAMAP-Rule" id="MF_00198"/>
    </source>
</evidence>
<keyword evidence="3 9" id="KW-0808">Transferase</keyword>
<organism evidence="14 15">
    <name type="scientific">Candidatus Manganitrophus noduliformans</name>
    <dbReference type="NCBI Taxonomy" id="2606439"/>
    <lineage>
        <taxon>Bacteria</taxon>
        <taxon>Pseudomonadati</taxon>
        <taxon>Nitrospirota</taxon>
        <taxon>Nitrospiria</taxon>
        <taxon>Candidatus Troglogloeales</taxon>
        <taxon>Candidatus Manganitrophaceae</taxon>
        <taxon>Candidatus Manganitrophus</taxon>
    </lineage>
</organism>
<accession>A0A7X6DS96</accession>
<feature type="transmembrane region" description="Helical" evidence="9">
    <location>
        <begin position="334"/>
        <end position="359"/>
    </location>
</feature>
<feature type="transmembrane region" description="Helical" evidence="9">
    <location>
        <begin position="287"/>
        <end position="314"/>
    </location>
</feature>
<keyword evidence="10" id="KW-0802">TPR repeat</keyword>
<evidence type="ECO:0000259" key="12">
    <source>
        <dbReference type="PROSITE" id="PS50850"/>
    </source>
</evidence>
<dbReference type="Gene3D" id="3.40.50.150">
    <property type="entry name" value="Vaccinia Virus protein VP39"/>
    <property type="match status" value="1"/>
</dbReference>
<dbReference type="SUPFAM" id="SSF103473">
    <property type="entry name" value="MFS general substrate transporter"/>
    <property type="match status" value="1"/>
</dbReference>
<feature type="transmembrane region" description="Helical" evidence="9">
    <location>
        <begin position="224"/>
        <end position="243"/>
    </location>
</feature>
<dbReference type="AlphaFoldDB" id="A0A7X6DS96"/>
<evidence type="ECO:0000256" key="8">
    <source>
        <dbReference type="ARBA" id="ARBA00023136"/>
    </source>
</evidence>
<dbReference type="GO" id="GO:0005829">
    <property type="term" value="C:cytosol"/>
    <property type="evidence" value="ECO:0007669"/>
    <property type="project" value="TreeGrafter"/>
</dbReference>
<dbReference type="PANTHER" id="PTHR11558:SF11">
    <property type="entry name" value="SPERMIDINE SYNTHASE"/>
    <property type="match status" value="1"/>
</dbReference>
<dbReference type="GO" id="GO:0004766">
    <property type="term" value="F:spermidine synthase activity"/>
    <property type="evidence" value="ECO:0007669"/>
    <property type="project" value="UniProtKB-UniRule"/>
</dbReference>
<dbReference type="EMBL" id="VTOW01000003">
    <property type="protein sequence ID" value="NKE72448.1"/>
    <property type="molecule type" value="Genomic_DNA"/>
</dbReference>
<sequence length="1102" mass="121606">MVSILFFFSGVTALIYQMVWMRELVLVFGASMFAISTLLTAFMGGLALGSDFFGRRADRYSNPLRIYGFLELGIGGYAFLVPFLLSSLIPIYQYLHGLFDFSFYIFSLVRFVMAVLVLLLPTALMGGTLPVLARLYKNNAEVGKGVGLLYAFNTLGAVIGVLGAGFVLLPTLGLNKTVLLAAALNGAVGLLAIWRGKYRIIPMEASVEKTPISAPKRPQSPRRLLLITFALSGFAAMIYEVVWTRILTLILGSTLYSFATMLATFLMGLAIGSFLFSFFLKRFSRPLLLLALVQGGIALFAFGGEFLFPLLPVLFFKLLEIFHSEGGIISASKFFIVAAVMLIPTVLMGGVFPLVIHLLTGGGSSAHEPKRKSQAVMDTGLGSIVGRAYAVNTVGTIVGSFSVGFILLPALGIQKSLHVAIFTNAVLSLLLWMQMREIGEARLWAVGGVGAFLVVVGFSTPAWNPLHMSSELFGKLSTLDLLFYKEGISSTVTVVQHPTLAKHPHLTLAIDGKANASTTGDMKTQLLVGHLPMLLAPEAKEVISIGHGSGITTGAIATHPLSKLVTLEIEPAVVEASRFFDPFNGSVLEDPRVQIVVDDARNYLILSKERFDVIVSEPSHPWRSGSSKLFTEEFFRLGRSRLRPGGIFAQWIHFYGIRAPELKAVIRTFHSVFPHVFIFYTDAGDLILIGSDREIVIDREEIARRMAVHAVANDLARAEVYSPYDLWAYFLLGPNEIERYTGEGIFNTDDYTVVEFQTPKSLFEDTLSIHMADMKGASRGGELYLIDPAEPNSAKGEAFFAIAKALLRNGKETDARDMVQKGLLLHPSAEGDWLMGSFFQKQGDRDGAFRAWQAALKKDPSHAEASLSLAKLYQEQGAFHQAEPLLSRLRKDHPEKLIAAFYHGVNLYYLGQYQRALDELDRGRVFSEPFAYYYQSLVFGKLKKEAEANQALGRFITSLNDWRKDLELEPKRFSTLPYAKQIEWRKKNGIEIPEEERMALLFNRLVAAPLGHLYSGTGLFILGMFEPASVELEKAAEQLGNQASGSMVQYYLGLAYQEMGQTTSVRQALETFISHSPLDPKDIRIDAAKRTLDRLKQAKGVS</sequence>
<dbReference type="InterPro" id="IPR019734">
    <property type="entry name" value="TPR_rpt"/>
</dbReference>
<keyword evidence="8 9" id="KW-0472">Membrane</keyword>
<dbReference type="Gene3D" id="1.20.1250.20">
    <property type="entry name" value="MFS general substrate transporter like domains"/>
    <property type="match status" value="1"/>
</dbReference>
<feature type="transmembrane region" description="Helical" evidence="9">
    <location>
        <begin position="147"/>
        <end position="168"/>
    </location>
</feature>
<evidence type="ECO:0000256" key="7">
    <source>
        <dbReference type="ARBA" id="ARBA00023115"/>
    </source>
</evidence>
<dbReference type="SUPFAM" id="SSF48452">
    <property type="entry name" value="TPR-like"/>
    <property type="match status" value="1"/>
</dbReference>
<evidence type="ECO:0000256" key="5">
    <source>
        <dbReference type="ARBA" id="ARBA00022989"/>
    </source>
</evidence>
<dbReference type="Pfam" id="PF13174">
    <property type="entry name" value="TPR_6"/>
    <property type="match status" value="1"/>
</dbReference>
<dbReference type="EC" id="2.5.1.16" evidence="9"/>
<dbReference type="Proteomes" id="UP000534783">
    <property type="component" value="Unassembled WGS sequence"/>
</dbReference>
<reference evidence="14 15" key="1">
    <citation type="journal article" date="2020" name="Nature">
        <title>Bacterial chemolithoautotrophy via manganese oxidation.</title>
        <authorList>
            <person name="Yu H."/>
            <person name="Leadbetter J.R."/>
        </authorList>
    </citation>
    <scope>NUCLEOTIDE SEQUENCE [LARGE SCALE GENOMIC DNA]</scope>
    <source>
        <strain evidence="14 15">Mn-1</strain>
    </source>
</reference>
<feature type="transmembrane region" description="Helical" evidence="9">
    <location>
        <begin position="413"/>
        <end position="431"/>
    </location>
</feature>
<evidence type="ECO:0000256" key="4">
    <source>
        <dbReference type="ARBA" id="ARBA00022692"/>
    </source>
</evidence>
<evidence type="ECO:0000313" key="15">
    <source>
        <dbReference type="Proteomes" id="UP000534783"/>
    </source>
</evidence>
<keyword evidence="7 9" id="KW-0620">Polyamine biosynthesis</keyword>
<dbReference type="PROSITE" id="PS50005">
    <property type="entry name" value="TPR"/>
    <property type="match status" value="1"/>
</dbReference>
<evidence type="ECO:0000256" key="10">
    <source>
        <dbReference type="PROSITE-ProRule" id="PRU00339"/>
    </source>
</evidence>
<protein>
    <recommendedName>
        <fullName evidence="9">Polyamine aminopropyltransferase</fullName>
    </recommendedName>
    <alternativeName>
        <fullName evidence="9">Putrescine aminopropyltransferase</fullName>
        <shortName evidence="9">PAPT</shortName>
    </alternativeName>
    <alternativeName>
        <fullName evidence="9">Spermidine synthase</fullName>
        <shortName evidence="9">SPDS</shortName>
        <shortName evidence="9">SPDSY</shortName>
        <ecNumber evidence="9">2.5.1.16</ecNumber>
    </alternativeName>
</protein>
<comment type="subcellular location">
    <subcellularLocation>
        <location evidence="9">Cell membrane</location>
        <topology evidence="9">Multi-pass membrane protein</topology>
    </subcellularLocation>
    <subcellularLocation>
        <location evidence="1">Membrane</location>
        <topology evidence="1">Multi-pass membrane protein</topology>
    </subcellularLocation>
</comment>
<keyword evidence="15" id="KW-1185">Reference proteome</keyword>
<comment type="caution">
    <text evidence="9">Lacks the conserved Asp active site.</text>
</comment>
<dbReference type="InterPro" id="IPR001045">
    <property type="entry name" value="Spermi_synthase"/>
</dbReference>
<dbReference type="NCBIfam" id="NF037959">
    <property type="entry name" value="MFS_SpdSyn"/>
    <property type="match status" value="2"/>
</dbReference>
<dbReference type="SUPFAM" id="SSF53335">
    <property type="entry name" value="S-adenosyl-L-methionine-dependent methyltransferases"/>
    <property type="match status" value="1"/>
</dbReference>
<evidence type="ECO:0000256" key="2">
    <source>
        <dbReference type="ARBA" id="ARBA00007867"/>
    </source>
</evidence>
<dbReference type="InterPro" id="IPR011990">
    <property type="entry name" value="TPR-like_helical_dom_sf"/>
</dbReference>
<feature type="transmembrane region" description="Helical" evidence="9">
    <location>
        <begin position="101"/>
        <end position="126"/>
    </location>
</feature>
<keyword evidence="6 9" id="KW-0745">Spermidine biosynthesis</keyword>
<evidence type="ECO:0000256" key="11">
    <source>
        <dbReference type="PROSITE-ProRule" id="PRU00354"/>
    </source>
</evidence>
<feature type="binding site" evidence="9">
    <location>
        <begin position="599"/>
        <end position="600"/>
    </location>
    <ligand>
        <name>S-methyl-5'-thioadenosine</name>
        <dbReference type="ChEBI" id="CHEBI:17509"/>
    </ligand>
</feature>
<feature type="transmembrane region" description="Helical" evidence="9">
    <location>
        <begin position="443"/>
        <end position="463"/>
    </location>
</feature>
<feature type="transmembrane region" description="Helical" evidence="9">
    <location>
        <begin position="69"/>
        <end position="95"/>
    </location>
</feature>
<evidence type="ECO:0000259" key="13">
    <source>
        <dbReference type="PROSITE" id="PS51006"/>
    </source>
</evidence>
<comment type="pathway">
    <text evidence="9">Amine and polyamine biosynthesis; spermidine biosynthesis; spermidine from putrescine: step 1/1.</text>
</comment>
<feature type="transmembrane region" description="Helical" evidence="9">
    <location>
        <begin position="255"/>
        <end position="280"/>
    </location>
</feature>
<dbReference type="PROSITE" id="PS51006">
    <property type="entry name" value="PABS_2"/>
    <property type="match status" value="1"/>
</dbReference>
<feature type="domain" description="Major facilitator superfamily (MFS) profile" evidence="12">
    <location>
        <begin position="1"/>
        <end position="427"/>
    </location>
</feature>
<gene>
    <name evidence="9" type="primary">speE</name>
    <name evidence="14" type="ORF">MNODULE_16990</name>
</gene>
<keyword evidence="5 9" id="KW-1133">Transmembrane helix</keyword>
<dbReference type="PROSITE" id="PS50850">
    <property type="entry name" value="MFS"/>
    <property type="match status" value="1"/>
</dbReference>
<dbReference type="Gene3D" id="1.25.40.10">
    <property type="entry name" value="Tetratricopeptide repeat domain"/>
    <property type="match status" value="1"/>
</dbReference>
<dbReference type="GO" id="GO:0008295">
    <property type="term" value="P:spermidine biosynthetic process"/>
    <property type="evidence" value="ECO:0007669"/>
    <property type="project" value="UniProtKB-UniRule"/>
</dbReference>
<dbReference type="PANTHER" id="PTHR11558">
    <property type="entry name" value="SPERMIDINE/SPERMINE SYNTHASE"/>
    <property type="match status" value="1"/>
</dbReference>
<dbReference type="Pfam" id="PF14559">
    <property type="entry name" value="TPR_19"/>
    <property type="match status" value="1"/>
</dbReference>
<dbReference type="InterPro" id="IPR036259">
    <property type="entry name" value="MFS_trans_sf"/>
</dbReference>
<keyword evidence="9" id="KW-1003">Cell membrane</keyword>
<dbReference type="CDD" id="cd06174">
    <property type="entry name" value="MFS"/>
    <property type="match status" value="1"/>
</dbReference>
<feature type="repeat" description="TPR" evidence="10">
    <location>
        <begin position="829"/>
        <end position="862"/>
    </location>
</feature>
<dbReference type="InterPro" id="IPR020846">
    <property type="entry name" value="MFS_dom"/>
</dbReference>
<keyword evidence="4 9" id="KW-0812">Transmembrane</keyword>
<dbReference type="RefSeq" id="WP_168062095.1">
    <property type="nucleotide sequence ID" value="NZ_VTOW01000003.1"/>
</dbReference>
<dbReference type="InterPro" id="IPR030374">
    <property type="entry name" value="PABS"/>
</dbReference>
<feature type="transmembrane region" description="Helical" evidence="9">
    <location>
        <begin position="380"/>
        <end position="407"/>
    </location>
</feature>
<feature type="binding site" evidence="9">
    <location>
        <position position="568"/>
    </location>
    <ligand>
        <name>S-methyl-5'-thioadenosine</name>
        <dbReference type="ChEBI" id="CHEBI:17509"/>
    </ligand>
</feature>
<feature type="transmembrane region" description="Helical" evidence="9">
    <location>
        <begin position="174"/>
        <end position="194"/>
    </location>
</feature>
<proteinExistence type="inferred from homology"/>
<comment type="similarity">
    <text evidence="2 9">Belongs to the spermidine/spermine synthase family.</text>
</comment>
<comment type="function">
    <text evidence="9">Catalyzes the irreversible transfer of a propylamine group from the amino donor S-adenosylmethioninamine (decarboxy-AdoMet) to putrescine (1,4-diaminobutane) to yield spermidine.</text>
</comment>
<dbReference type="Pfam" id="PF01564">
    <property type="entry name" value="Spermine_synth"/>
    <property type="match status" value="1"/>
</dbReference>
<name>A0A7X6DS96_9BACT</name>
<dbReference type="GO" id="GO:0005886">
    <property type="term" value="C:plasma membrane"/>
    <property type="evidence" value="ECO:0007669"/>
    <property type="project" value="UniProtKB-SubCell"/>
</dbReference>
<evidence type="ECO:0000313" key="14">
    <source>
        <dbReference type="EMBL" id="NKE72448.1"/>
    </source>
</evidence>
<evidence type="ECO:0000256" key="3">
    <source>
        <dbReference type="ARBA" id="ARBA00022679"/>
    </source>
</evidence>
<comment type="subunit">
    <text evidence="9">Homodimer or homotetramer.</text>
</comment>
<dbReference type="PROSITE" id="PS00216">
    <property type="entry name" value="SUGAR_TRANSPORT_1"/>
    <property type="match status" value="1"/>
</dbReference>
<dbReference type="CDD" id="cd02440">
    <property type="entry name" value="AdoMet_MTases"/>
    <property type="match status" value="1"/>
</dbReference>
<evidence type="ECO:0000256" key="1">
    <source>
        <dbReference type="ARBA" id="ARBA00004141"/>
    </source>
</evidence>
<feature type="transmembrane region" description="Helical" evidence="9">
    <location>
        <begin position="23"/>
        <end position="48"/>
    </location>
</feature>
<comment type="caution">
    <text evidence="14">The sequence shown here is derived from an EMBL/GenBank/DDBJ whole genome shotgun (WGS) entry which is preliminary data.</text>
</comment>